<sequence length="35" mass="3889">MTGEFRRHIRDCMKADEAYGEGVANALGIAMSECR</sequence>
<proteinExistence type="predicted"/>
<protein>
    <submittedName>
        <fullName evidence="1">Uncharacterized protein</fullName>
    </submittedName>
</protein>
<dbReference type="AlphaFoldDB" id="A0A484HFM0"/>
<evidence type="ECO:0000313" key="1">
    <source>
        <dbReference type="EMBL" id="VEN73182.1"/>
    </source>
</evidence>
<reference evidence="1" key="1">
    <citation type="submission" date="2019-01" db="EMBL/GenBank/DDBJ databases">
        <authorList>
            <consortium name="Genoscope - CEA"/>
            <person name="William W."/>
        </authorList>
    </citation>
    <scope>NUCLEOTIDE SEQUENCE</scope>
    <source>
        <strain evidence="1">CR-1</strain>
    </source>
</reference>
<organism evidence="1">
    <name type="scientific">uncultured Desulfobacteraceae bacterium</name>
    <dbReference type="NCBI Taxonomy" id="218296"/>
    <lineage>
        <taxon>Bacteria</taxon>
        <taxon>Pseudomonadati</taxon>
        <taxon>Thermodesulfobacteriota</taxon>
        <taxon>Desulfobacteria</taxon>
        <taxon>Desulfobacterales</taxon>
        <taxon>Desulfobacteraceae</taxon>
        <taxon>environmental samples</taxon>
    </lineage>
</organism>
<dbReference type="EMBL" id="CAACVI010000004">
    <property type="protein sequence ID" value="VEN73182.1"/>
    <property type="molecule type" value="Genomic_DNA"/>
</dbReference>
<accession>A0A484HFM0</accession>
<gene>
    <name evidence="1" type="ORF">EPICR_120080</name>
</gene>
<name>A0A484HFM0_9BACT</name>